<sequence length="73" mass="8472">MFGLGKPLSKFGKFLRRNEISQTDLKEWSGVNQNTISRISRSNEYKPSLGNGQKIVKALKRKGYNVDFDDFWM</sequence>
<dbReference type="Gene3D" id="1.10.260.40">
    <property type="entry name" value="lambda repressor-like DNA-binding domains"/>
    <property type="match status" value="1"/>
</dbReference>
<gene>
    <name evidence="3" type="ORF">D0U04_22605</name>
    <name evidence="2" type="ORF">DJ93_5511</name>
</gene>
<protein>
    <submittedName>
        <fullName evidence="2">Helix-turn-helix family protein</fullName>
    </submittedName>
    <submittedName>
        <fullName evidence="3">XRE family transcriptional regulator</fullName>
    </submittedName>
</protein>
<dbReference type="Proteomes" id="UP000029389">
    <property type="component" value="Unassembled WGS sequence"/>
</dbReference>
<dbReference type="SUPFAM" id="SSF47413">
    <property type="entry name" value="lambda repressor-like DNA-binding domains"/>
    <property type="match status" value="1"/>
</dbReference>
<dbReference type="GO" id="GO:0003677">
    <property type="term" value="F:DNA binding"/>
    <property type="evidence" value="ECO:0007669"/>
    <property type="project" value="InterPro"/>
</dbReference>
<dbReference type="RefSeq" id="WP_042984614.1">
    <property type="nucleotide sequence ID" value="NZ_JMQC01000009.1"/>
</dbReference>
<reference evidence="2 4" key="1">
    <citation type="submission" date="2014-04" db="EMBL/GenBank/DDBJ databases">
        <authorList>
            <person name="Bishop-Lilly K.A."/>
            <person name="Broomall S.M."/>
            <person name="Chain P.S."/>
            <person name="Chertkov O."/>
            <person name="Coyne S.R."/>
            <person name="Daligault H.E."/>
            <person name="Davenport K.W."/>
            <person name="Erkkila T."/>
            <person name="Frey K.G."/>
            <person name="Gibbons H.S."/>
            <person name="Gu W."/>
            <person name="Jaissle J."/>
            <person name="Johnson S.L."/>
            <person name="Koroleva G.I."/>
            <person name="Ladner J.T."/>
            <person name="Lo C.-C."/>
            <person name="Minogue T.D."/>
            <person name="Munk C."/>
            <person name="Palacios G.F."/>
            <person name="Redden C.L."/>
            <person name="Rosenzweig C.N."/>
            <person name="Scholz M.B."/>
            <person name="Teshima H."/>
            <person name="Xu Y."/>
        </authorList>
    </citation>
    <scope>NUCLEOTIDE SEQUENCE [LARGE SCALE GENOMIC DNA]</scope>
    <source>
        <strain evidence="2 4">BHP</strain>
    </source>
</reference>
<dbReference type="PATRIC" id="fig|1405.8.peg.5687"/>
<accession>A0A090YB53</accession>
<dbReference type="EMBL" id="JMQC01000009">
    <property type="protein sequence ID" value="KFM95709.1"/>
    <property type="molecule type" value="Genomic_DNA"/>
</dbReference>
<organism evidence="2 4">
    <name type="scientific">Bacillus clarus</name>
    <dbReference type="NCBI Taxonomy" id="2338372"/>
    <lineage>
        <taxon>Bacteria</taxon>
        <taxon>Bacillati</taxon>
        <taxon>Bacillota</taxon>
        <taxon>Bacilli</taxon>
        <taxon>Bacillales</taxon>
        <taxon>Bacillaceae</taxon>
        <taxon>Bacillus</taxon>
        <taxon>Bacillus cereus group</taxon>
    </lineage>
</organism>
<dbReference type="InterPro" id="IPR001387">
    <property type="entry name" value="Cro/C1-type_HTH"/>
</dbReference>
<evidence type="ECO:0000259" key="1">
    <source>
        <dbReference type="Pfam" id="PF01381"/>
    </source>
</evidence>
<comment type="caution">
    <text evidence="2">The sequence shown here is derived from an EMBL/GenBank/DDBJ whole genome shotgun (WGS) entry which is preliminary data.</text>
</comment>
<dbReference type="AlphaFoldDB" id="A0A090YB53"/>
<name>A0A090YB53_9BACI</name>
<keyword evidence="5" id="KW-1185">Reference proteome</keyword>
<evidence type="ECO:0000313" key="3">
    <source>
        <dbReference type="EMBL" id="RFT64353.1"/>
    </source>
</evidence>
<dbReference type="EMBL" id="QVOD01000037">
    <property type="protein sequence ID" value="RFT64353.1"/>
    <property type="molecule type" value="Genomic_DNA"/>
</dbReference>
<dbReference type="Proteomes" id="UP000264294">
    <property type="component" value="Unassembled WGS sequence"/>
</dbReference>
<feature type="domain" description="HTH cro/C1-type" evidence="1">
    <location>
        <begin position="18"/>
        <end position="60"/>
    </location>
</feature>
<reference evidence="3 5" key="2">
    <citation type="submission" date="2018-08" db="EMBL/GenBank/DDBJ databases">
        <title>Bacillus clarus sp. nov. strain PS00077A.</title>
        <authorList>
            <person name="Mendez Acevedo M."/>
            <person name="Carroll L."/>
            <person name="Mukherjee M."/>
            <person name="Wiedmann M."/>
            <person name="Kovac J."/>
        </authorList>
    </citation>
    <scope>NUCLEOTIDE SEQUENCE [LARGE SCALE GENOMIC DNA]</scope>
    <source>
        <strain evidence="3 5">PS00077A</strain>
    </source>
</reference>
<dbReference type="InterPro" id="IPR010982">
    <property type="entry name" value="Lambda_DNA-bd_dom_sf"/>
</dbReference>
<proteinExistence type="predicted"/>
<evidence type="ECO:0000313" key="2">
    <source>
        <dbReference type="EMBL" id="KFM95709.1"/>
    </source>
</evidence>
<evidence type="ECO:0000313" key="4">
    <source>
        <dbReference type="Proteomes" id="UP000029389"/>
    </source>
</evidence>
<dbReference type="Pfam" id="PF01381">
    <property type="entry name" value="HTH_3"/>
    <property type="match status" value="1"/>
</dbReference>
<evidence type="ECO:0000313" key="5">
    <source>
        <dbReference type="Proteomes" id="UP000264294"/>
    </source>
</evidence>